<gene>
    <name evidence="1" type="ORF">PHLCEN_2v11341</name>
</gene>
<comment type="caution">
    <text evidence="1">The sequence shown here is derived from an EMBL/GenBank/DDBJ whole genome shotgun (WGS) entry which is preliminary data.</text>
</comment>
<accession>A0A2R6NKM0</accession>
<organism evidence="1 2">
    <name type="scientific">Hermanssonia centrifuga</name>
    <dbReference type="NCBI Taxonomy" id="98765"/>
    <lineage>
        <taxon>Eukaryota</taxon>
        <taxon>Fungi</taxon>
        <taxon>Dikarya</taxon>
        <taxon>Basidiomycota</taxon>
        <taxon>Agaricomycotina</taxon>
        <taxon>Agaricomycetes</taxon>
        <taxon>Polyporales</taxon>
        <taxon>Meruliaceae</taxon>
        <taxon>Hermanssonia</taxon>
    </lineage>
</organism>
<keyword evidence="2" id="KW-1185">Reference proteome</keyword>
<reference evidence="1 2" key="1">
    <citation type="submission" date="2018-02" db="EMBL/GenBank/DDBJ databases">
        <title>Genome sequence of the basidiomycete white-rot fungus Phlebia centrifuga.</title>
        <authorList>
            <person name="Granchi Z."/>
            <person name="Peng M."/>
            <person name="de Vries R.P."/>
            <person name="Hilden K."/>
            <person name="Makela M.R."/>
            <person name="Grigoriev I."/>
            <person name="Riley R."/>
        </authorList>
    </citation>
    <scope>NUCLEOTIDE SEQUENCE [LARGE SCALE GENOMIC DNA]</scope>
    <source>
        <strain evidence="1 2">FBCC195</strain>
    </source>
</reference>
<evidence type="ECO:0000313" key="1">
    <source>
        <dbReference type="EMBL" id="PSR72778.1"/>
    </source>
</evidence>
<protein>
    <submittedName>
        <fullName evidence="1">Uncharacterized protein</fullName>
    </submittedName>
</protein>
<evidence type="ECO:0000313" key="2">
    <source>
        <dbReference type="Proteomes" id="UP000186601"/>
    </source>
</evidence>
<dbReference type="EMBL" id="MLYV02001135">
    <property type="protein sequence ID" value="PSR72778.1"/>
    <property type="molecule type" value="Genomic_DNA"/>
</dbReference>
<dbReference type="Proteomes" id="UP000186601">
    <property type="component" value="Unassembled WGS sequence"/>
</dbReference>
<proteinExistence type="predicted"/>
<sequence>MPLSEDPEREGLRSGLNCTILSDSMESAGSQEAFAAIGLSWGYWLHGTA</sequence>
<dbReference type="AlphaFoldDB" id="A0A2R6NKM0"/>
<name>A0A2R6NKM0_9APHY</name>